<gene>
    <name evidence="2" type="primary">SSCI56420.1</name>
</gene>
<keyword evidence="3" id="KW-1185">Reference proteome</keyword>
<protein>
    <submittedName>
        <fullName evidence="2">Uncharacterized protein</fullName>
    </submittedName>
</protein>
<evidence type="ECO:0000256" key="1">
    <source>
        <dbReference type="SAM" id="Phobius"/>
    </source>
</evidence>
<reference evidence="3" key="1">
    <citation type="submission" date="2014-06" db="EMBL/GenBank/DDBJ databases">
        <authorList>
            <person name="Berkman P.J."/>
        </authorList>
    </citation>
    <scope>NUCLEOTIDE SEQUENCE [LARGE SCALE GENOMIC DNA]</scope>
</reference>
<evidence type="ECO:0000313" key="2">
    <source>
        <dbReference type="EMBL" id="CDS01026.1"/>
    </source>
</evidence>
<keyword evidence="1" id="KW-0472">Membrane</keyword>
<keyword evidence="1" id="KW-1133">Transmembrane helix</keyword>
<name>A0A0F7RVP7_9BASI</name>
<organism evidence="2 3">
    <name type="scientific">Sporisorium scitamineum</name>
    <dbReference type="NCBI Taxonomy" id="49012"/>
    <lineage>
        <taxon>Eukaryota</taxon>
        <taxon>Fungi</taxon>
        <taxon>Dikarya</taxon>
        <taxon>Basidiomycota</taxon>
        <taxon>Ustilaginomycotina</taxon>
        <taxon>Ustilaginomycetes</taxon>
        <taxon>Ustilaginales</taxon>
        <taxon>Ustilaginaceae</taxon>
        <taxon>Sporisorium</taxon>
    </lineage>
</organism>
<sequence length="68" mass="7685">MQTAARHRPHWPSPAAVFENMLSFGRHLPSFKSAASFELRKRVWRCLISTFVVFKVALGLLTAVESQA</sequence>
<keyword evidence="1" id="KW-0812">Transmembrane</keyword>
<dbReference type="EMBL" id="CCFA01003367">
    <property type="protein sequence ID" value="CDS01026.1"/>
    <property type="molecule type" value="Genomic_DNA"/>
</dbReference>
<accession>A0A0F7RVP7</accession>
<dbReference type="Proteomes" id="UP000242770">
    <property type="component" value="Unassembled WGS sequence"/>
</dbReference>
<feature type="transmembrane region" description="Helical" evidence="1">
    <location>
        <begin position="43"/>
        <end position="64"/>
    </location>
</feature>
<proteinExistence type="predicted"/>
<dbReference type="AlphaFoldDB" id="A0A0F7RVP7"/>
<evidence type="ECO:0000313" key="3">
    <source>
        <dbReference type="Proteomes" id="UP000242770"/>
    </source>
</evidence>